<keyword evidence="9" id="KW-0645">Protease</keyword>
<dbReference type="InterPro" id="IPR022764">
    <property type="entry name" value="Peptidase_S54_rhomboid_dom"/>
</dbReference>
<comment type="similarity">
    <text evidence="2">Belongs to the peptidase S54 family.</text>
</comment>
<keyword evidence="10" id="KW-1185">Reference proteome</keyword>
<comment type="subcellular location">
    <subcellularLocation>
        <location evidence="1">Membrane</location>
        <topology evidence="1">Multi-pass membrane protein</topology>
    </subcellularLocation>
</comment>
<feature type="transmembrane region" description="Helical" evidence="7">
    <location>
        <begin position="156"/>
        <end position="176"/>
    </location>
</feature>
<sequence length="229" mass="23425">MSYSSSPTPPSRSPQRSSGAVFGALAVLVALNVVVFLIELASAPFSDMMQGSLVEHGGLSGWQVDHGDWWRIVTSGFLHANGAHLFGNLVALLILGGVLSLSVGPLRMVLVYAAGLLGSSFSVLVFDPHSLTVGASGAIFGLAGGALLIGWRQRRIWLLLFAAAWIVYSLSSTLFVPGISQAGHLGGLVAGALAGALLVDDGARLRSEGAAAGLVAALLVILFAGALLV</sequence>
<protein>
    <submittedName>
        <fullName evidence="9">Rhomboid family intramembrane serine protease</fullName>
        <ecNumber evidence="9">3.4.21.105</ecNumber>
    </submittedName>
</protein>
<keyword evidence="6 7" id="KW-0472">Membrane</keyword>
<comment type="caution">
    <text evidence="9">The sequence shown here is derived from an EMBL/GenBank/DDBJ whole genome shotgun (WGS) entry which is preliminary data.</text>
</comment>
<dbReference type="RefSeq" id="WP_318596068.1">
    <property type="nucleotide sequence ID" value="NZ_JAWSTH010000009.1"/>
</dbReference>
<dbReference type="EMBL" id="JAWSTH010000009">
    <property type="protein sequence ID" value="MDW5593809.1"/>
    <property type="molecule type" value="Genomic_DNA"/>
</dbReference>
<evidence type="ECO:0000256" key="5">
    <source>
        <dbReference type="ARBA" id="ARBA00022989"/>
    </source>
</evidence>
<evidence type="ECO:0000256" key="6">
    <source>
        <dbReference type="ARBA" id="ARBA00023136"/>
    </source>
</evidence>
<feature type="transmembrane region" description="Helical" evidence="7">
    <location>
        <begin position="83"/>
        <end position="102"/>
    </location>
</feature>
<dbReference type="EC" id="3.4.21.105" evidence="9"/>
<reference evidence="10" key="1">
    <citation type="submission" date="2023-07" db="EMBL/GenBank/DDBJ databases">
        <title>Conexibacter stalactiti sp. nov., isolated from stalactites in a lava cave and emended description of the genus Conexibacter.</title>
        <authorList>
            <person name="Lee S.D."/>
        </authorList>
    </citation>
    <scope>NUCLEOTIDE SEQUENCE [LARGE SCALE GENOMIC DNA]</scope>
    <source>
        <strain evidence="10">KCTC 39840</strain>
    </source>
</reference>
<dbReference type="Gene3D" id="1.20.1540.10">
    <property type="entry name" value="Rhomboid-like"/>
    <property type="match status" value="1"/>
</dbReference>
<feature type="transmembrane region" description="Helical" evidence="7">
    <location>
        <begin position="109"/>
        <end position="126"/>
    </location>
</feature>
<dbReference type="GO" id="GO:0006508">
    <property type="term" value="P:proteolysis"/>
    <property type="evidence" value="ECO:0007669"/>
    <property type="project" value="UniProtKB-KW"/>
</dbReference>
<dbReference type="PANTHER" id="PTHR43731:SF14">
    <property type="entry name" value="PRESENILIN-ASSOCIATED RHOMBOID-LIKE PROTEIN, MITOCHONDRIAL"/>
    <property type="match status" value="1"/>
</dbReference>
<dbReference type="PANTHER" id="PTHR43731">
    <property type="entry name" value="RHOMBOID PROTEASE"/>
    <property type="match status" value="1"/>
</dbReference>
<evidence type="ECO:0000313" key="10">
    <source>
        <dbReference type="Proteomes" id="UP001284601"/>
    </source>
</evidence>
<evidence type="ECO:0000259" key="8">
    <source>
        <dbReference type="Pfam" id="PF01694"/>
    </source>
</evidence>
<dbReference type="Pfam" id="PF01694">
    <property type="entry name" value="Rhomboid"/>
    <property type="match status" value="1"/>
</dbReference>
<evidence type="ECO:0000256" key="2">
    <source>
        <dbReference type="ARBA" id="ARBA00009045"/>
    </source>
</evidence>
<keyword evidence="5 7" id="KW-1133">Transmembrane helix</keyword>
<reference evidence="9 10" key="2">
    <citation type="submission" date="2023-10" db="EMBL/GenBank/DDBJ databases">
        <authorList>
            <person name="Han X.F."/>
        </authorList>
    </citation>
    <scope>NUCLEOTIDE SEQUENCE [LARGE SCALE GENOMIC DNA]</scope>
    <source>
        <strain evidence="9 10">KCTC 39840</strain>
    </source>
</reference>
<feature type="transmembrane region" description="Helical" evidence="7">
    <location>
        <begin position="132"/>
        <end position="149"/>
    </location>
</feature>
<dbReference type="Proteomes" id="UP001284601">
    <property type="component" value="Unassembled WGS sequence"/>
</dbReference>
<dbReference type="InterPro" id="IPR050925">
    <property type="entry name" value="Rhomboid_protease_S54"/>
</dbReference>
<evidence type="ECO:0000256" key="4">
    <source>
        <dbReference type="ARBA" id="ARBA00022801"/>
    </source>
</evidence>
<feature type="transmembrane region" description="Helical" evidence="7">
    <location>
        <begin position="211"/>
        <end position="228"/>
    </location>
</feature>
<evidence type="ECO:0000256" key="3">
    <source>
        <dbReference type="ARBA" id="ARBA00022692"/>
    </source>
</evidence>
<dbReference type="SUPFAM" id="SSF144091">
    <property type="entry name" value="Rhomboid-like"/>
    <property type="match status" value="1"/>
</dbReference>
<organism evidence="9 10">
    <name type="scientific">Conexibacter stalactiti</name>
    <dbReference type="NCBI Taxonomy" id="1940611"/>
    <lineage>
        <taxon>Bacteria</taxon>
        <taxon>Bacillati</taxon>
        <taxon>Actinomycetota</taxon>
        <taxon>Thermoleophilia</taxon>
        <taxon>Solirubrobacterales</taxon>
        <taxon>Conexibacteraceae</taxon>
        <taxon>Conexibacter</taxon>
    </lineage>
</organism>
<feature type="transmembrane region" description="Helical" evidence="7">
    <location>
        <begin position="21"/>
        <end position="43"/>
    </location>
</feature>
<evidence type="ECO:0000313" key="9">
    <source>
        <dbReference type="EMBL" id="MDW5593809.1"/>
    </source>
</evidence>
<evidence type="ECO:0000256" key="7">
    <source>
        <dbReference type="SAM" id="Phobius"/>
    </source>
</evidence>
<gene>
    <name evidence="9" type="ORF">R7226_05655</name>
</gene>
<accession>A0ABU4HP33</accession>
<evidence type="ECO:0000256" key="1">
    <source>
        <dbReference type="ARBA" id="ARBA00004141"/>
    </source>
</evidence>
<keyword evidence="3 7" id="KW-0812">Transmembrane</keyword>
<name>A0ABU4HP33_9ACTN</name>
<keyword evidence="4 9" id="KW-0378">Hydrolase</keyword>
<dbReference type="InterPro" id="IPR035952">
    <property type="entry name" value="Rhomboid-like_sf"/>
</dbReference>
<proteinExistence type="inferred from homology"/>
<feature type="domain" description="Peptidase S54 rhomboid" evidence="8">
    <location>
        <begin position="67"/>
        <end position="199"/>
    </location>
</feature>
<dbReference type="GO" id="GO:0008233">
    <property type="term" value="F:peptidase activity"/>
    <property type="evidence" value="ECO:0007669"/>
    <property type="project" value="UniProtKB-KW"/>
</dbReference>